<organism evidence="1 2">
    <name type="scientific">Trifolium medium</name>
    <dbReference type="NCBI Taxonomy" id="97028"/>
    <lineage>
        <taxon>Eukaryota</taxon>
        <taxon>Viridiplantae</taxon>
        <taxon>Streptophyta</taxon>
        <taxon>Embryophyta</taxon>
        <taxon>Tracheophyta</taxon>
        <taxon>Spermatophyta</taxon>
        <taxon>Magnoliopsida</taxon>
        <taxon>eudicotyledons</taxon>
        <taxon>Gunneridae</taxon>
        <taxon>Pentapetalae</taxon>
        <taxon>rosids</taxon>
        <taxon>fabids</taxon>
        <taxon>Fabales</taxon>
        <taxon>Fabaceae</taxon>
        <taxon>Papilionoideae</taxon>
        <taxon>50 kb inversion clade</taxon>
        <taxon>NPAAA clade</taxon>
        <taxon>Hologalegina</taxon>
        <taxon>IRL clade</taxon>
        <taxon>Trifolieae</taxon>
        <taxon>Trifolium</taxon>
    </lineage>
</organism>
<comment type="caution">
    <text evidence="1">The sequence shown here is derived from an EMBL/GenBank/DDBJ whole genome shotgun (WGS) entry which is preliminary data.</text>
</comment>
<evidence type="ECO:0000313" key="2">
    <source>
        <dbReference type="Proteomes" id="UP000265520"/>
    </source>
</evidence>
<dbReference type="AlphaFoldDB" id="A0A392PRF1"/>
<sequence length="83" mass="8705">TRILSTYKQYFVSFPHPPPKNPNAPLSNVAFVCGGPSGLHGGGTTVLPLPGFTTAHGLFSGKGRFSVAFCSFGSGLSFLFRSI</sequence>
<protein>
    <submittedName>
        <fullName evidence="1">Uncharacterized protein</fullName>
    </submittedName>
</protein>
<evidence type="ECO:0000313" key="1">
    <source>
        <dbReference type="EMBL" id="MCI14663.1"/>
    </source>
</evidence>
<dbReference type="EMBL" id="LXQA010093306">
    <property type="protein sequence ID" value="MCI14663.1"/>
    <property type="molecule type" value="Genomic_DNA"/>
</dbReference>
<keyword evidence="2" id="KW-1185">Reference proteome</keyword>
<proteinExistence type="predicted"/>
<name>A0A392PRF1_9FABA</name>
<reference evidence="1 2" key="1">
    <citation type="journal article" date="2018" name="Front. Plant Sci.">
        <title>Red Clover (Trifolium pratense) and Zigzag Clover (T. medium) - A Picture of Genomic Similarities and Differences.</title>
        <authorList>
            <person name="Dluhosova J."/>
            <person name="Istvanek J."/>
            <person name="Nedelnik J."/>
            <person name="Repkova J."/>
        </authorList>
    </citation>
    <scope>NUCLEOTIDE SEQUENCE [LARGE SCALE GENOMIC DNA]</scope>
    <source>
        <strain evidence="2">cv. 10/8</strain>
        <tissue evidence="1">Leaf</tissue>
    </source>
</reference>
<accession>A0A392PRF1</accession>
<feature type="non-terminal residue" evidence="1">
    <location>
        <position position="1"/>
    </location>
</feature>
<dbReference type="Proteomes" id="UP000265520">
    <property type="component" value="Unassembled WGS sequence"/>
</dbReference>